<feature type="compositionally biased region" description="Acidic residues" evidence="7">
    <location>
        <begin position="120"/>
        <end position="136"/>
    </location>
</feature>
<dbReference type="AlphaFoldDB" id="A0A9P8AHX2"/>
<feature type="region of interest" description="Disordered" evidence="7">
    <location>
        <begin position="111"/>
        <end position="163"/>
    </location>
</feature>
<evidence type="ECO:0000256" key="4">
    <source>
        <dbReference type="ARBA" id="ARBA00023242"/>
    </source>
</evidence>
<dbReference type="GO" id="GO:0051123">
    <property type="term" value="P:RNA polymerase II preinitiation complex assembly"/>
    <property type="evidence" value="ECO:0007669"/>
    <property type="project" value="TreeGrafter"/>
</dbReference>
<name>A0A9P8AHX2_9ASCO</name>
<protein>
    <recommendedName>
        <fullName evidence="6">Transcription initiation factor TFIID subunit 13</fullName>
    </recommendedName>
</protein>
<dbReference type="OrthoDB" id="10266074at2759"/>
<comment type="caution">
    <text evidence="8">The sequence shown here is derived from an EMBL/GenBank/DDBJ whole genome shotgun (WGS) entry which is preliminary data.</text>
</comment>
<dbReference type="InterPro" id="IPR003195">
    <property type="entry name" value="TFIID_TAF13"/>
</dbReference>
<evidence type="ECO:0000256" key="3">
    <source>
        <dbReference type="ARBA" id="ARBA00023163"/>
    </source>
</evidence>
<evidence type="ECO:0000256" key="6">
    <source>
        <dbReference type="ARBA" id="ARBA00040136"/>
    </source>
</evidence>
<dbReference type="PANTHER" id="PTHR11380:SF5">
    <property type="entry name" value="TRANSCRIPTION INITIATION FACTOR TFIID SUBUNIT 13"/>
    <property type="match status" value="1"/>
</dbReference>
<dbReference type="GO" id="GO:0046982">
    <property type="term" value="F:protein heterodimerization activity"/>
    <property type="evidence" value="ECO:0007669"/>
    <property type="project" value="InterPro"/>
</dbReference>
<dbReference type="Gene3D" id="1.10.20.10">
    <property type="entry name" value="Histone, subunit A"/>
    <property type="match status" value="1"/>
</dbReference>
<dbReference type="RefSeq" id="XP_043048791.1">
    <property type="nucleotide sequence ID" value="XM_043191819.1"/>
</dbReference>
<accession>A0A9P8AHX2</accession>
<keyword evidence="3" id="KW-0804">Transcription</keyword>
<dbReference type="Pfam" id="PF02269">
    <property type="entry name" value="TFIID-18kDa"/>
    <property type="match status" value="1"/>
</dbReference>
<dbReference type="EMBL" id="JAHMUF010000013">
    <property type="protein sequence ID" value="KAG7193243.1"/>
    <property type="molecule type" value="Genomic_DNA"/>
</dbReference>
<dbReference type="Proteomes" id="UP000790833">
    <property type="component" value="Unassembled WGS sequence"/>
</dbReference>
<evidence type="ECO:0000256" key="7">
    <source>
        <dbReference type="SAM" id="MobiDB-lite"/>
    </source>
</evidence>
<dbReference type="SUPFAM" id="SSF47113">
    <property type="entry name" value="Histone-fold"/>
    <property type="match status" value="1"/>
</dbReference>
<dbReference type="GeneID" id="66114379"/>
<comment type="similarity">
    <text evidence="5">Belongs to the TAF13 family.</text>
</comment>
<evidence type="ECO:0000313" key="9">
    <source>
        <dbReference type="Proteomes" id="UP000790833"/>
    </source>
</evidence>
<sequence>MSSIQQLNGKRKRKQRLFLKDVAQLLWALGDPSPSNEATITALDDILVEWVVDLCHKLQRYAKAHGRTRVKMDDVPFTLRNDPAKLARFQHLTEQIVRILEARRLFDDDKFNKDKRPHDEYDDEIGDEDDGDDLDHETEAPMKKDGRGRKKKQKVTGNIMTNN</sequence>
<organism evidence="8 9">
    <name type="scientific">Scheffersomyces spartinae</name>
    <dbReference type="NCBI Taxonomy" id="45513"/>
    <lineage>
        <taxon>Eukaryota</taxon>
        <taxon>Fungi</taxon>
        <taxon>Dikarya</taxon>
        <taxon>Ascomycota</taxon>
        <taxon>Saccharomycotina</taxon>
        <taxon>Pichiomycetes</taxon>
        <taxon>Debaryomycetaceae</taxon>
        <taxon>Scheffersomyces</taxon>
    </lineage>
</organism>
<keyword evidence="9" id="KW-1185">Reference proteome</keyword>
<keyword evidence="2" id="KW-0805">Transcription regulation</keyword>
<evidence type="ECO:0000256" key="2">
    <source>
        <dbReference type="ARBA" id="ARBA00023015"/>
    </source>
</evidence>
<dbReference type="InterPro" id="IPR009072">
    <property type="entry name" value="Histone-fold"/>
</dbReference>
<reference evidence="8" key="1">
    <citation type="submission" date="2021-03" db="EMBL/GenBank/DDBJ databases">
        <authorList>
            <person name="Palmer J.M."/>
        </authorList>
    </citation>
    <scope>NUCLEOTIDE SEQUENCE</scope>
    <source>
        <strain evidence="8">ARV_011</strain>
    </source>
</reference>
<evidence type="ECO:0000256" key="1">
    <source>
        <dbReference type="ARBA" id="ARBA00004123"/>
    </source>
</evidence>
<keyword evidence="4" id="KW-0539">Nucleus</keyword>
<evidence type="ECO:0000256" key="5">
    <source>
        <dbReference type="ARBA" id="ARBA00038392"/>
    </source>
</evidence>
<gene>
    <name evidence="8" type="primary">TAF13</name>
    <name evidence="8" type="ORF">KQ657_001005</name>
</gene>
<proteinExistence type="inferred from homology"/>
<dbReference type="PANTHER" id="PTHR11380">
    <property type="entry name" value="TRANSCRIPTION INITIATION FACTOR TFIID/SUPT3-RELATED"/>
    <property type="match status" value="1"/>
</dbReference>
<dbReference type="GO" id="GO:0005669">
    <property type="term" value="C:transcription factor TFIID complex"/>
    <property type="evidence" value="ECO:0007669"/>
    <property type="project" value="TreeGrafter"/>
</dbReference>
<evidence type="ECO:0000313" key="8">
    <source>
        <dbReference type="EMBL" id="KAG7193243.1"/>
    </source>
</evidence>
<comment type="subcellular location">
    <subcellularLocation>
        <location evidence="1">Nucleus</location>
    </subcellularLocation>
</comment>